<dbReference type="Proteomes" id="UP000095322">
    <property type="component" value="Chromosome I"/>
</dbReference>
<dbReference type="EMBL" id="LN999833">
    <property type="protein sequence ID" value="CUX96581.1"/>
    <property type="molecule type" value="Genomic_DNA"/>
</dbReference>
<dbReference type="KEGG" id="den:MHIR_DE00267"/>
<keyword evidence="2" id="KW-1185">Reference proteome</keyword>
<organism evidence="1 2">
    <name type="scientific">Candidatus Doolittlea endobia</name>
    <dbReference type="NCBI Taxonomy" id="1778262"/>
    <lineage>
        <taxon>Bacteria</taxon>
        <taxon>Pseudomonadati</taxon>
        <taxon>Pseudomonadota</taxon>
        <taxon>Gammaproteobacteria</taxon>
        <taxon>Enterobacterales</taxon>
        <taxon>Enterobacteriaceae</taxon>
        <taxon>Candidatus Doolittlea</taxon>
    </lineage>
</organism>
<reference evidence="2" key="1">
    <citation type="submission" date="2016-01" db="EMBL/GenBank/DDBJ databases">
        <authorList>
            <person name="Husnik F."/>
        </authorList>
    </citation>
    <scope>NUCLEOTIDE SEQUENCE [LARGE SCALE GENOMIC DNA]</scope>
</reference>
<accession>A0A143WSK6</accession>
<protein>
    <submittedName>
        <fullName evidence="1">Uncharacterized protein</fullName>
    </submittedName>
</protein>
<gene>
    <name evidence="1" type="ORF">MHIR_DE00267</name>
</gene>
<name>A0A143WSK6_9ENTR</name>
<evidence type="ECO:0000313" key="1">
    <source>
        <dbReference type="EMBL" id="CUX96581.1"/>
    </source>
</evidence>
<proteinExistence type="predicted"/>
<evidence type="ECO:0000313" key="2">
    <source>
        <dbReference type="Proteomes" id="UP000095322"/>
    </source>
</evidence>
<sequence>MPILLTCQAFCSLKAEILDIISVQCDQARFTWLFYPVYAAGRAFPSHGKLVAAG</sequence>
<dbReference type="AlphaFoldDB" id="A0A143WSK6"/>